<feature type="region of interest" description="Disordered" evidence="1">
    <location>
        <begin position="116"/>
        <end position="137"/>
    </location>
</feature>
<gene>
    <name evidence="2" type="ORF">Tco_0937195</name>
</gene>
<protein>
    <submittedName>
        <fullName evidence="2">Uncharacterized protein</fullName>
    </submittedName>
</protein>
<feature type="compositionally biased region" description="Polar residues" evidence="1">
    <location>
        <begin position="116"/>
        <end position="127"/>
    </location>
</feature>
<reference evidence="2" key="2">
    <citation type="submission" date="2022-01" db="EMBL/GenBank/DDBJ databases">
        <authorList>
            <person name="Yamashiro T."/>
            <person name="Shiraishi A."/>
            <person name="Satake H."/>
            <person name="Nakayama K."/>
        </authorList>
    </citation>
    <scope>NUCLEOTIDE SEQUENCE</scope>
</reference>
<sequence>MLGPKPTSFYDSKLKHGFGYKNPYTLKKAIYVNPKLYDALYLLSFDVRADVCDIEEIIENVTKSQLKIKQKLEDPIAIEKKVNFLPITYGKMNYLYETFVPQLELSLEQKKFSKASTSNRTPVNTNASSSSSPPLKMPKPSEILKYFQNLENEISKLHALLDAKTALRRVAFVDLEDLVLRNFCYNEVEPILDYLHVIFKVIQKEFPEDVQVMMNVFESMKSELDETLKQNVLLKDRLLEATLIHDVEKYVLMHSKTKNDDLNVEI</sequence>
<evidence type="ECO:0000313" key="3">
    <source>
        <dbReference type="Proteomes" id="UP001151760"/>
    </source>
</evidence>
<keyword evidence="3" id="KW-1185">Reference proteome</keyword>
<organism evidence="2 3">
    <name type="scientific">Tanacetum coccineum</name>
    <dbReference type="NCBI Taxonomy" id="301880"/>
    <lineage>
        <taxon>Eukaryota</taxon>
        <taxon>Viridiplantae</taxon>
        <taxon>Streptophyta</taxon>
        <taxon>Embryophyta</taxon>
        <taxon>Tracheophyta</taxon>
        <taxon>Spermatophyta</taxon>
        <taxon>Magnoliopsida</taxon>
        <taxon>eudicotyledons</taxon>
        <taxon>Gunneridae</taxon>
        <taxon>Pentapetalae</taxon>
        <taxon>asterids</taxon>
        <taxon>campanulids</taxon>
        <taxon>Asterales</taxon>
        <taxon>Asteraceae</taxon>
        <taxon>Asteroideae</taxon>
        <taxon>Anthemideae</taxon>
        <taxon>Anthemidinae</taxon>
        <taxon>Tanacetum</taxon>
    </lineage>
</organism>
<comment type="caution">
    <text evidence="2">The sequence shown here is derived from an EMBL/GenBank/DDBJ whole genome shotgun (WGS) entry which is preliminary data.</text>
</comment>
<name>A0ABQ5DEC6_9ASTR</name>
<feature type="compositionally biased region" description="Low complexity" evidence="1">
    <location>
        <begin position="128"/>
        <end position="137"/>
    </location>
</feature>
<reference evidence="2" key="1">
    <citation type="journal article" date="2022" name="Int. J. Mol. Sci.">
        <title>Draft Genome of Tanacetum Coccineum: Genomic Comparison of Closely Related Tanacetum-Family Plants.</title>
        <authorList>
            <person name="Yamashiro T."/>
            <person name="Shiraishi A."/>
            <person name="Nakayama K."/>
            <person name="Satake H."/>
        </authorList>
    </citation>
    <scope>NUCLEOTIDE SEQUENCE</scope>
</reference>
<proteinExistence type="predicted"/>
<evidence type="ECO:0000313" key="2">
    <source>
        <dbReference type="EMBL" id="GJT37330.1"/>
    </source>
</evidence>
<evidence type="ECO:0000256" key="1">
    <source>
        <dbReference type="SAM" id="MobiDB-lite"/>
    </source>
</evidence>
<dbReference type="EMBL" id="BQNB010015215">
    <property type="protein sequence ID" value="GJT37330.1"/>
    <property type="molecule type" value="Genomic_DNA"/>
</dbReference>
<accession>A0ABQ5DEC6</accession>
<dbReference type="Proteomes" id="UP001151760">
    <property type="component" value="Unassembled WGS sequence"/>
</dbReference>